<comment type="caution">
    <text evidence="1">The sequence shown here is derived from an EMBL/GenBank/DDBJ whole genome shotgun (WGS) entry which is preliminary data.</text>
</comment>
<evidence type="ECO:0000313" key="1">
    <source>
        <dbReference type="EMBL" id="MDQ0148279.1"/>
    </source>
</evidence>
<proteinExistence type="predicted"/>
<name>A0ABT9URJ0_9FIRM</name>
<dbReference type="RefSeq" id="WP_307482037.1">
    <property type="nucleotide sequence ID" value="NZ_JAUSUF010000001.1"/>
</dbReference>
<organism evidence="1 2">
    <name type="scientific">Eubacterium multiforme</name>
    <dbReference type="NCBI Taxonomy" id="83339"/>
    <lineage>
        <taxon>Bacteria</taxon>
        <taxon>Bacillati</taxon>
        <taxon>Bacillota</taxon>
        <taxon>Clostridia</taxon>
        <taxon>Eubacteriales</taxon>
        <taxon>Eubacteriaceae</taxon>
        <taxon>Eubacterium</taxon>
    </lineage>
</organism>
<evidence type="ECO:0000313" key="2">
    <source>
        <dbReference type="Proteomes" id="UP001228504"/>
    </source>
</evidence>
<accession>A0ABT9URJ0</accession>
<dbReference type="Proteomes" id="UP001228504">
    <property type="component" value="Unassembled WGS sequence"/>
</dbReference>
<evidence type="ECO:0008006" key="3">
    <source>
        <dbReference type="Google" id="ProtNLM"/>
    </source>
</evidence>
<keyword evidence="2" id="KW-1185">Reference proteome</keyword>
<gene>
    <name evidence="1" type="ORF">J2S18_000196</name>
</gene>
<sequence length="376" mass="42403">MKKKGSALVIVLVILTALLVTGTAVYSYIVSTSKTNNMEMQKEAVKTASMSALNIGEYYLINDKNYKNIMDSSSVTVPKEYVKEIVNSTNFNNNVKNGYELDDYNYDIVIKNKGNGNYDIVATAYKGKNKSENKSTVKIDSIKNKGEDFFKALGNNEIGMFNILNNSDFSISNSVKDLSGISYNFYNFKGEVPEVLEDGYNLNLDNKKIASLNLNLKKEDIALNNLDDLINDLEYFSNGYKVILFDNNNNYKYLNSYDIDSNILNNYSGALVKLNDDWLNASWNDSYLLIYNGNLNIEDNIFDLEGDELFIYGNGKVNLNRVYLGDEASSIIRNNRTYISIVSSDGINIKNSVMHINGSFKDKNNNLSSILKKFVK</sequence>
<dbReference type="EMBL" id="JAUSUF010000001">
    <property type="protein sequence ID" value="MDQ0148279.1"/>
    <property type="molecule type" value="Genomic_DNA"/>
</dbReference>
<reference evidence="1 2" key="1">
    <citation type="submission" date="2023-07" db="EMBL/GenBank/DDBJ databases">
        <title>Genomic Encyclopedia of Type Strains, Phase IV (KMG-IV): sequencing the most valuable type-strain genomes for metagenomic binning, comparative biology and taxonomic classification.</title>
        <authorList>
            <person name="Goeker M."/>
        </authorList>
    </citation>
    <scope>NUCLEOTIDE SEQUENCE [LARGE SCALE GENOMIC DNA]</scope>
    <source>
        <strain evidence="1 2">DSM 20694</strain>
    </source>
</reference>
<protein>
    <recommendedName>
        <fullName evidence="3">PilX N-terminal</fullName>
    </recommendedName>
</protein>